<dbReference type="GO" id="GO:0016491">
    <property type="term" value="F:oxidoreductase activity"/>
    <property type="evidence" value="ECO:0007669"/>
    <property type="project" value="InterPro"/>
</dbReference>
<evidence type="ECO:0000313" key="2">
    <source>
        <dbReference type="EMBL" id="KAJ8380480.1"/>
    </source>
</evidence>
<name>A0A9Q1GA97_SYNKA</name>
<feature type="domain" description="Aldehyde dehydrogenase" evidence="1">
    <location>
        <begin position="30"/>
        <end position="207"/>
    </location>
</feature>
<evidence type="ECO:0000313" key="3">
    <source>
        <dbReference type="Proteomes" id="UP001152622"/>
    </source>
</evidence>
<dbReference type="Gene3D" id="3.40.605.10">
    <property type="entry name" value="Aldehyde Dehydrogenase, Chain A, domain 1"/>
    <property type="match status" value="1"/>
</dbReference>
<dbReference type="AlphaFoldDB" id="A0A9Q1GA97"/>
<reference evidence="2" key="1">
    <citation type="journal article" date="2023" name="Science">
        <title>Genome structures resolve the early diversification of teleost fishes.</title>
        <authorList>
            <person name="Parey E."/>
            <person name="Louis A."/>
            <person name="Montfort J."/>
            <person name="Bouchez O."/>
            <person name="Roques C."/>
            <person name="Iampietro C."/>
            <person name="Lluch J."/>
            <person name="Castinel A."/>
            <person name="Donnadieu C."/>
            <person name="Desvignes T."/>
            <person name="Floi Bucao C."/>
            <person name="Jouanno E."/>
            <person name="Wen M."/>
            <person name="Mejri S."/>
            <person name="Dirks R."/>
            <person name="Jansen H."/>
            <person name="Henkel C."/>
            <person name="Chen W.J."/>
            <person name="Zahm M."/>
            <person name="Cabau C."/>
            <person name="Klopp C."/>
            <person name="Thompson A.W."/>
            <person name="Robinson-Rechavi M."/>
            <person name="Braasch I."/>
            <person name="Lecointre G."/>
            <person name="Bobe J."/>
            <person name="Postlethwait J.H."/>
            <person name="Berthelot C."/>
            <person name="Roest Crollius H."/>
            <person name="Guiguen Y."/>
        </authorList>
    </citation>
    <scope>NUCLEOTIDE SEQUENCE</scope>
    <source>
        <strain evidence="2">WJC10195</strain>
    </source>
</reference>
<proteinExistence type="predicted"/>
<dbReference type="SUPFAM" id="SSF53720">
    <property type="entry name" value="ALDH-like"/>
    <property type="match status" value="1"/>
</dbReference>
<evidence type="ECO:0000259" key="1">
    <source>
        <dbReference type="Pfam" id="PF00171"/>
    </source>
</evidence>
<gene>
    <name evidence="2" type="ORF">SKAU_G00012580</name>
</gene>
<dbReference type="Proteomes" id="UP001152622">
    <property type="component" value="Chromosome 1"/>
</dbReference>
<keyword evidence="3" id="KW-1185">Reference proteome</keyword>
<dbReference type="Pfam" id="PF00171">
    <property type="entry name" value="Aldedh"/>
    <property type="match status" value="1"/>
</dbReference>
<organism evidence="2 3">
    <name type="scientific">Synaphobranchus kaupii</name>
    <name type="common">Kaup's arrowtooth eel</name>
    <dbReference type="NCBI Taxonomy" id="118154"/>
    <lineage>
        <taxon>Eukaryota</taxon>
        <taxon>Metazoa</taxon>
        <taxon>Chordata</taxon>
        <taxon>Craniata</taxon>
        <taxon>Vertebrata</taxon>
        <taxon>Euteleostomi</taxon>
        <taxon>Actinopterygii</taxon>
        <taxon>Neopterygii</taxon>
        <taxon>Teleostei</taxon>
        <taxon>Anguilliformes</taxon>
        <taxon>Synaphobranchidae</taxon>
        <taxon>Synaphobranchus</taxon>
    </lineage>
</organism>
<dbReference type="PANTHER" id="PTHR11699">
    <property type="entry name" value="ALDEHYDE DEHYDROGENASE-RELATED"/>
    <property type="match status" value="1"/>
</dbReference>
<protein>
    <recommendedName>
        <fullName evidence="1">Aldehyde dehydrogenase domain-containing protein</fullName>
    </recommendedName>
</protein>
<dbReference type="InterPro" id="IPR016161">
    <property type="entry name" value="Ald_DH/histidinol_DH"/>
</dbReference>
<comment type="caution">
    <text evidence="2">The sequence shown here is derived from an EMBL/GenBank/DDBJ whole genome shotgun (WGS) entry which is preliminary data.</text>
</comment>
<accession>A0A9Q1GA97</accession>
<dbReference type="EMBL" id="JAINUF010000001">
    <property type="protein sequence ID" value="KAJ8380480.1"/>
    <property type="molecule type" value="Genomic_DNA"/>
</dbReference>
<dbReference type="InterPro" id="IPR015590">
    <property type="entry name" value="Aldehyde_DH_dom"/>
</dbReference>
<dbReference type="InterPro" id="IPR016162">
    <property type="entry name" value="Ald_DH_N"/>
</dbReference>
<dbReference type="OrthoDB" id="310895at2759"/>
<sequence length="263" mass="29129">MSVCGQYLCMQWVHFIYSRTMKNSLLPLYSWKKRSAVSRSQSLYSLAESLELKKRDMVTALQAQTGILLEEAEMEVEFSISQLCDWAAHCDKEGGGVQSLPQSGSALSLPEPIGVVGVVLPDRSPLLSLVSLLGATLAVGNAVIMIPSEKYPLPALEFIQVLQSSAVPEGVVSIITGSRDQLTKALANHSVIQAIWYWGSQVGCQYLQYTCCNPLKSLWLHPEEAGDEKGKEVGRDWALFHPSLMEEMWRQATLWKSVWIPTA</sequence>